<gene>
    <name evidence="7" type="ORF">RAG0_02424</name>
</gene>
<keyword evidence="3" id="KW-0443">Lipid metabolism</keyword>
<evidence type="ECO:0000256" key="1">
    <source>
        <dbReference type="ARBA" id="ARBA00022801"/>
    </source>
</evidence>
<organism evidence="7 8">
    <name type="scientific">Rhynchosporium agropyri</name>
    <dbReference type="NCBI Taxonomy" id="914238"/>
    <lineage>
        <taxon>Eukaryota</taxon>
        <taxon>Fungi</taxon>
        <taxon>Dikarya</taxon>
        <taxon>Ascomycota</taxon>
        <taxon>Pezizomycotina</taxon>
        <taxon>Leotiomycetes</taxon>
        <taxon>Helotiales</taxon>
        <taxon>Ploettnerulaceae</taxon>
        <taxon>Rhynchosporium</taxon>
    </lineage>
</organism>
<reference evidence="8" key="1">
    <citation type="submission" date="2016-03" db="EMBL/GenBank/DDBJ databases">
        <authorList>
            <person name="Guldener U."/>
        </authorList>
    </citation>
    <scope>NUCLEOTIDE SEQUENCE [LARGE SCALE GENOMIC DNA]</scope>
    <source>
        <strain evidence="8">04CH-RAC-A.6.1</strain>
    </source>
</reference>
<dbReference type="GO" id="GO:0016042">
    <property type="term" value="P:lipid catabolic process"/>
    <property type="evidence" value="ECO:0007669"/>
    <property type="project" value="UniProtKB-KW"/>
</dbReference>
<name>A0A1E1K177_9HELO</name>
<dbReference type="GO" id="GO:0046486">
    <property type="term" value="P:glycerolipid metabolic process"/>
    <property type="evidence" value="ECO:0007669"/>
    <property type="project" value="UniProtKB-ARBA"/>
</dbReference>
<keyword evidence="8" id="KW-1185">Reference proteome</keyword>
<dbReference type="GO" id="GO:0019369">
    <property type="term" value="P:arachidonate metabolic process"/>
    <property type="evidence" value="ECO:0007669"/>
    <property type="project" value="TreeGrafter"/>
</dbReference>
<keyword evidence="2" id="KW-0442">Lipid degradation</keyword>
<comment type="caution">
    <text evidence="4">Lacks conserved residue(s) required for the propagation of feature annotation.</text>
</comment>
<dbReference type="GO" id="GO:0047499">
    <property type="term" value="F:calcium-independent phospholipase A2 activity"/>
    <property type="evidence" value="ECO:0007669"/>
    <property type="project" value="TreeGrafter"/>
</dbReference>
<dbReference type="OrthoDB" id="1658288at2759"/>
<dbReference type="Pfam" id="PF01734">
    <property type="entry name" value="Patatin"/>
    <property type="match status" value="1"/>
</dbReference>
<protein>
    <recommendedName>
        <fullName evidence="6">PNPLA domain-containing protein</fullName>
    </recommendedName>
</protein>
<dbReference type="Gene3D" id="3.40.1090.10">
    <property type="entry name" value="Cytosolic phospholipase A2 catalytic domain"/>
    <property type="match status" value="1"/>
</dbReference>
<dbReference type="PROSITE" id="PS51635">
    <property type="entry name" value="PNPLA"/>
    <property type="match status" value="1"/>
</dbReference>
<evidence type="ECO:0000313" key="8">
    <source>
        <dbReference type="Proteomes" id="UP000178912"/>
    </source>
</evidence>
<dbReference type="Proteomes" id="UP000178912">
    <property type="component" value="Unassembled WGS sequence"/>
</dbReference>
<keyword evidence="1" id="KW-0378">Hydrolase</keyword>
<dbReference type="AlphaFoldDB" id="A0A1E1K177"/>
<evidence type="ECO:0000256" key="5">
    <source>
        <dbReference type="SAM" id="MobiDB-lite"/>
    </source>
</evidence>
<dbReference type="InterPro" id="IPR016035">
    <property type="entry name" value="Acyl_Trfase/lysoPLipase"/>
</dbReference>
<evidence type="ECO:0000256" key="4">
    <source>
        <dbReference type="PROSITE-ProRule" id="PRU01161"/>
    </source>
</evidence>
<accession>A0A1E1K177</accession>
<dbReference type="EMBL" id="FJUX01000010">
    <property type="protein sequence ID" value="CZS91875.1"/>
    <property type="molecule type" value="Genomic_DNA"/>
</dbReference>
<feature type="region of interest" description="Disordered" evidence="5">
    <location>
        <begin position="276"/>
        <end position="320"/>
    </location>
</feature>
<dbReference type="SUPFAM" id="SSF52151">
    <property type="entry name" value="FabD/lysophospholipase-like"/>
    <property type="match status" value="1"/>
</dbReference>
<dbReference type="PANTHER" id="PTHR24185">
    <property type="entry name" value="CALCIUM-INDEPENDENT PHOSPHOLIPASE A2-GAMMA"/>
    <property type="match status" value="1"/>
</dbReference>
<dbReference type="InterPro" id="IPR002641">
    <property type="entry name" value="PNPLA_dom"/>
</dbReference>
<dbReference type="PANTHER" id="PTHR24185:SF1">
    <property type="entry name" value="CALCIUM-INDEPENDENT PHOSPHOLIPASE A2-GAMMA"/>
    <property type="match status" value="1"/>
</dbReference>
<sequence length="451" mass="50623">MGHKITPPEKPLKILTIDGGGLQAISTLLILDELLDSIAKTNEVPHRKPRPCDVFDTIAGIGAGGWLAILLGRFHMDITTCLSEWYKIIRNIAPRSKSEEIRMRAFKHSYFNPDRLVQQIDTMTKIYRTGDLLFDDHAEDFRTRHVIVAALRSDAEKYDLFRSYRIPENAALKRQLLEGPVDPATFKISSAFGVTGAARYFSPSWDERMSSGQTRFNDRKFPNPHNITELALNEMWALYGTQVEISIVVNIGPGLPSTHDVRQIARRFSWGLVPPTSTSGYPKRARSPASNEEQSLHGWKRTKTDPPGEGRSSQPKGPSVKFSLFENKVVSHPAENKHTIIRRDTVGSIKGRPVGTKLKRKEAEIENDIKKKLLYIYKEKGATIYHRLAPLQAPDGTARNDTSAPGLTLDSTENFLKQPSTLEKIYRISEQLKMVTTTSGKQDTTTTISVC</sequence>
<evidence type="ECO:0000313" key="7">
    <source>
        <dbReference type="EMBL" id="CZS91875.1"/>
    </source>
</evidence>
<evidence type="ECO:0000256" key="3">
    <source>
        <dbReference type="ARBA" id="ARBA00023098"/>
    </source>
</evidence>
<evidence type="ECO:0000256" key="2">
    <source>
        <dbReference type="ARBA" id="ARBA00022963"/>
    </source>
</evidence>
<feature type="domain" description="PNPLA" evidence="6">
    <location>
        <begin position="15"/>
        <end position="208"/>
    </location>
</feature>
<proteinExistence type="predicted"/>
<dbReference type="GO" id="GO:0016020">
    <property type="term" value="C:membrane"/>
    <property type="evidence" value="ECO:0007669"/>
    <property type="project" value="TreeGrafter"/>
</dbReference>
<evidence type="ECO:0000259" key="6">
    <source>
        <dbReference type="PROSITE" id="PS51635"/>
    </source>
</evidence>